<dbReference type="GO" id="GO:0046872">
    <property type="term" value="F:metal ion binding"/>
    <property type="evidence" value="ECO:0007669"/>
    <property type="project" value="UniProtKB-KW"/>
</dbReference>
<dbReference type="GO" id="GO:0031071">
    <property type="term" value="F:cysteine desulfurase activity"/>
    <property type="evidence" value="ECO:0007669"/>
    <property type="project" value="UniProtKB-EC"/>
</dbReference>
<dbReference type="EMBL" id="BNCI01000002">
    <property type="protein sequence ID" value="GHF27523.1"/>
    <property type="molecule type" value="Genomic_DNA"/>
</dbReference>
<keyword evidence="9" id="KW-0411">Iron-sulfur</keyword>
<comment type="catalytic activity">
    <reaction evidence="10">
        <text>(sulfur carrier)-H + L-cysteine = (sulfur carrier)-SH + L-alanine</text>
        <dbReference type="Rhea" id="RHEA:43892"/>
        <dbReference type="Rhea" id="RHEA-COMP:14737"/>
        <dbReference type="Rhea" id="RHEA-COMP:14739"/>
        <dbReference type="ChEBI" id="CHEBI:29917"/>
        <dbReference type="ChEBI" id="CHEBI:35235"/>
        <dbReference type="ChEBI" id="CHEBI:57972"/>
        <dbReference type="ChEBI" id="CHEBI:64428"/>
        <dbReference type="EC" id="2.8.1.7"/>
    </reaction>
</comment>
<dbReference type="Gene3D" id="3.40.640.10">
    <property type="entry name" value="Type I PLP-dependent aspartate aminotransferase-like (Major domain)"/>
    <property type="match status" value="1"/>
</dbReference>
<comment type="cofactor">
    <cofactor evidence="1">
        <name>pyridoxal 5'-phosphate</name>
        <dbReference type="ChEBI" id="CHEBI:597326"/>
    </cofactor>
</comment>
<evidence type="ECO:0000256" key="8">
    <source>
        <dbReference type="ARBA" id="ARBA00023004"/>
    </source>
</evidence>
<comment type="similarity">
    <text evidence="3">Belongs to the class-V pyridoxal-phosphate-dependent aminotransferase family. NifS/IscS subfamily.</text>
</comment>
<evidence type="ECO:0000256" key="7">
    <source>
        <dbReference type="ARBA" id="ARBA00022898"/>
    </source>
</evidence>
<evidence type="ECO:0000313" key="13">
    <source>
        <dbReference type="Proteomes" id="UP000630923"/>
    </source>
</evidence>
<evidence type="ECO:0000256" key="1">
    <source>
        <dbReference type="ARBA" id="ARBA00001933"/>
    </source>
</evidence>
<evidence type="ECO:0000256" key="5">
    <source>
        <dbReference type="ARBA" id="ARBA00022679"/>
    </source>
</evidence>
<comment type="caution">
    <text evidence="12">The sequence shown here is derived from an EMBL/GenBank/DDBJ whole genome shotgun (WGS) entry which is preliminary data.</text>
</comment>
<name>A0A919AV27_9PROT</name>
<evidence type="ECO:0000256" key="6">
    <source>
        <dbReference type="ARBA" id="ARBA00022723"/>
    </source>
</evidence>
<protein>
    <recommendedName>
        <fullName evidence="4">Cysteine desulfurase</fullName>
    </recommendedName>
</protein>
<keyword evidence="6" id="KW-0479">Metal-binding</keyword>
<dbReference type="InterPro" id="IPR016454">
    <property type="entry name" value="Cysteine_dSase"/>
</dbReference>
<sequence length="372" mass="38945">MKKPVYLDYNATAPIRETVITSVCQAMSEVGNPSSVHAFGRRAKSIADEGREKVAALVGARARDIVFTASGTEANNAVLRSTGADHIIISATEHESAVAAAKASGKEVSVLPVSADGIVNLEKLEQLLVEHSNQSTLVSVIFANNETGVIQPISEIATVAMKHGARVHTDAVQAAGKIPLDMQKLGVQYMTLSAHKIGGPQGVGAIAMHPTAPLDAFIVGGGQELGRRSGTENVAGIAGFGEAAVAAFTQLSQMNAIATYRNKLETAVRSLCNTVIIPGSNTERLGNTSCIIMPGVKGETQVMHFDLNGVCISSGSACSSGKVKNSHVLTAMGFSDDEAQNSIRISLGYKTTEEDVDAAINAWESLYNRASR</sequence>
<keyword evidence="13" id="KW-1185">Reference proteome</keyword>
<dbReference type="GO" id="GO:0051536">
    <property type="term" value="F:iron-sulfur cluster binding"/>
    <property type="evidence" value="ECO:0007669"/>
    <property type="project" value="UniProtKB-KW"/>
</dbReference>
<evidence type="ECO:0000256" key="2">
    <source>
        <dbReference type="ARBA" id="ARBA00003120"/>
    </source>
</evidence>
<reference evidence="12" key="1">
    <citation type="journal article" date="2014" name="Int. J. Syst. Evol. Microbiol.">
        <title>Complete genome sequence of Corynebacterium casei LMG S-19264T (=DSM 44701T), isolated from a smear-ripened cheese.</title>
        <authorList>
            <consortium name="US DOE Joint Genome Institute (JGI-PGF)"/>
            <person name="Walter F."/>
            <person name="Albersmeier A."/>
            <person name="Kalinowski J."/>
            <person name="Ruckert C."/>
        </authorList>
    </citation>
    <scope>NUCLEOTIDE SEQUENCE</scope>
    <source>
        <strain evidence="12">KCTC 42590</strain>
    </source>
</reference>
<keyword evidence="7" id="KW-0663">Pyridoxal phosphate</keyword>
<evidence type="ECO:0000256" key="3">
    <source>
        <dbReference type="ARBA" id="ARBA00006490"/>
    </source>
</evidence>
<dbReference type="InterPro" id="IPR015424">
    <property type="entry name" value="PyrdxlP-dep_Trfase"/>
</dbReference>
<dbReference type="RefSeq" id="WP_191253141.1">
    <property type="nucleotide sequence ID" value="NZ_BNCI01000002.1"/>
</dbReference>
<dbReference type="Pfam" id="PF00266">
    <property type="entry name" value="Aminotran_5"/>
    <property type="match status" value="1"/>
</dbReference>
<evidence type="ECO:0000256" key="10">
    <source>
        <dbReference type="ARBA" id="ARBA00050776"/>
    </source>
</evidence>
<dbReference type="SUPFAM" id="SSF53383">
    <property type="entry name" value="PLP-dependent transferases"/>
    <property type="match status" value="1"/>
</dbReference>
<dbReference type="PANTHER" id="PTHR11601:SF34">
    <property type="entry name" value="CYSTEINE DESULFURASE"/>
    <property type="match status" value="1"/>
</dbReference>
<proteinExistence type="inferred from homology"/>
<evidence type="ECO:0000313" key="12">
    <source>
        <dbReference type="EMBL" id="GHF27523.1"/>
    </source>
</evidence>
<accession>A0A919AV27</accession>
<comment type="function">
    <text evidence="2">Catalyzes the removal of elemental sulfur atoms from cysteine to produce alanine. Seems to participate in the biosynthesis of the nitrogenase metalloclusters by providing the inorganic sulfur required for the Fe-S core formation.</text>
</comment>
<keyword evidence="5" id="KW-0808">Transferase</keyword>
<dbReference type="Proteomes" id="UP000630923">
    <property type="component" value="Unassembled WGS sequence"/>
</dbReference>
<dbReference type="PANTHER" id="PTHR11601">
    <property type="entry name" value="CYSTEINE DESULFURYLASE FAMILY MEMBER"/>
    <property type="match status" value="1"/>
</dbReference>
<feature type="domain" description="Aminotransferase class V" evidence="11">
    <location>
        <begin position="5"/>
        <end position="358"/>
    </location>
</feature>
<evidence type="ECO:0000256" key="4">
    <source>
        <dbReference type="ARBA" id="ARBA00013558"/>
    </source>
</evidence>
<evidence type="ECO:0000259" key="11">
    <source>
        <dbReference type="Pfam" id="PF00266"/>
    </source>
</evidence>
<reference evidence="12" key="2">
    <citation type="submission" date="2020-09" db="EMBL/GenBank/DDBJ databases">
        <authorList>
            <person name="Sun Q."/>
            <person name="Kim S."/>
        </authorList>
    </citation>
    <scope>NUCLEOTIDE SEQUENCE</scope>
    <source>
        <strain evidence="12">KCTC 42590</strain>
    </source>
</reference>
<dbReference type="InterPro" id="IPR015422">
    <property type="entry name" value="PyrdxlP-dep_Trfase_small"/>
</dbReference>
<dbReference type="InterPro" id="IPR015421">
    <property type="entry name" value="PyrdxlP-dep_Trfase_major"/>
</dbReference>
<dbReference type="PIRSF" id="PIRSF005572">
    <property type="entry name" value="NifS"/>
    <property type="match status" value="1"/>
</dbReference>
<dbReference type="Gene3D" id="1.10.260.50">
    <property type="match status" value="1"/>
</dbReference>
<dbReference type="Gene3D" id="3.90.1150.10">
    <property type="entry name" value="Aspartate Aminotransferase, domain 1"/>
    <property type="match status" value="1"/>
</dbReference>
<organism evidence="12 13">
    <name type="scientific">Kordiimonas sediminis</name>
    <dbReference type="NCBI Taxonomy" id="1735581"/>
    <lineage>
        <taxon>Bacteria</taxon>
        <taxon>Pseudomonadati</taxon>
        <taxon>Pseudomonadota</taxon>
        <taxon>Alphaproteobacteria</taxon>
        <taxon>Kordiimonadales</taxon>
        <taxon>Kordiimonadaceae</taxon>
        <taxon>Kordiimonas</taxon>
    </lineage>
</organism>
<evidence type="ECO:0000256" key="9">
    <source>
        <dbReference type="ARBA" id="ARBA00023014"/>
    </source>
</evidence>
<gene>
    <name evidence="12" type="primary">nifS</name>
    <name evidence="12" type="ORF">GCM10017044_23250</name>
</gene>
<dbReference type="AlphaFoldDB" id="A0A919AV27"/>
<dbReference type="InterPro" id="IPR000192">
    <property type="entry name" value="Aminotrans_V_dom"/>
</dbReference>
<keyword evidence="8" id="KW-0408">Iron</keyword>